<accession>A0AAD1R1U7</accession>
<dbReference type="AlphaFoldDB" id="A0AAD1R1U7"/>
<dbReference type="GO" id="GO:0008081">
    <property type="term" value="F:phosphoric diester hydrolase activity"/>
    <property type="evidence" value="ECO:0007669"/>
    <property type="project" value="TreeGrafter"/>
</dbReference>
<dbReference type="PANTHER" id="PTHR10340:SF25">
    <property type="entry name" value="ACID SPHINGOMYELINASE-LIKE PHOSPHODIESTERASE 3B"/>
    <property type="match status" value="1"/>
</dbReference>
<evidence type="ECO:0000256" key="2">
    <source>
        <dbReference type="ARBA" id="ARBA00023180"/>
    </source>
</evidence>
<evidence type="ECO:0000313" key="5">
    <source>
        <dbReference type="Proteomes" id="UP001295444"/>
    </source>
</evidence>
<evidence type="ECO:0000313" key="4">
    <source>
        <dbReference type="EMBL" id="CAH2221798.1"/>
    </source>
</evidence>
<name>A0AAD1R1U7_PELCU</name>
<dbReference type="Gene3D" id="3.60.21.10">
    <property type="match status" value="1"/>
</dbReference>
<sequence>MAKQRIYTKFPKRDTANMDDPGDQLKWLEDELTSASQQLKKVYLVGHVPPGYFEKKRGKPWFRENFNKRYVEIIQKHHNVIQGQFFGHHHTDSFRMFYSNSGNPISTMFIAPGVSPWKTTLPGVDNGANNPGIRLFEYDRNSLQVLDMVTYYLNLTFANNVVPRWEKEYRLTEAFQVSDGSSQSMNNVLKKIADDPCYLQKYYEYNSVSYDRNTCEHNCRVDHVCAIREVDFTKYDECLKTESSSSMILVQKTLISILLSIYVFLF</sequence>
<protein>
    <submittedName>
        <fullName evidence="4">Acid sphingomyelinase-like phosphodiesterase 3b</fullName>
    </submittedName>
</protein>
<dbReference type="Proteomes" id="UP001295444">
    <property type="component" value="Chromosome 01"/>
</dbReference>
<dbReference type="EMBL" id="OW240912">
    <property type="protein sequence ID" value="CAH2221798.1"/>
    <property type="molecule type" value="Genomic_DNA"/>
</dbReference>
<dbReference type="Pfam" id="PF19272">
    <property type="entry name" value="ASMase_C"/>
    <property type="match status" value="1"/>
</dbReference>
<dbReference type="InterPro" id="IPR045473">
    <property type="entry name" value="ASM_C"/>
</dbReference>
<organism evidence="4 5">
    <name type="scientific">Pelobates cultripes</name>
    <name type="common">Western spadefoot toad</name>
    <dbReference type="NCBI Taxonomy" id="61616"/>
    <lineage>
        <taxon>Eukaryota</taxon>
        <taxon>Metazoa</taxon>
        <taxon>Chordata</taxon>
        <taxon>Craniata</taxon>
        <taxon>Vertebrata</taxon>
        <taxon>Euteleostomi</taxon>
        <taxon>Amphibia</taxon>
        <taxon>Batrachia</taxon>
        <taxon>Anura</taxon>
        <taxon>Pelobatoidea</taxon>
        <taxon>Pelobatidae</taxon>
        <taxon>Pelobates</taxon>
    </lineage>
</organism>
<evidence type="ECO:0000256" key="1">
    <source>
        <dbReference type="ARBA" id="ARBA00022801"/>
    </source>
</evidence>
<feature type="domain" description="Sphingomyelin phosphodiesterase C-terminal" evidence="3">
    <location>
        <begin position="103"/>
        <end position="243"/>
    </location>
</feature>
<reference evidence="4" key="1">
    <citation type="submission" date="2022-03" db="EMBL/GenBank/DDBJ databases">
        <authorList>
            <person name="Alioto T."/>
            <person name="Alioto T."/>
            <person name="Gomez Garrido J."/>
        </authorList>
    </citation>
    <scope>NUCLEOTIDE SEQUENCE</scope>
</reference>
<dbReference type="SUPFAM" id="SSF56300">
    <property type="entry name" value="Metallo-dependent phosphatases"/>
    <property type="match status" value="1"/>
</dbReference>
<keyword evidence="2" id="KW-0325">Glycoprotein</keyword>
<dbReference type="PANTHER" id="PTHR10340">
    <property type="entry name" value="SPHINGOMYELIN PHOSPHODIESTERASE"/>
    <property type="match status" value="1"/>
</dbReference>
<proteinExistence type="predicted"/>
<dbReference type="GO" id="GO:0005615">
    <property type="term" value="C:extracellular space"/>
    <property type="evidence" value="ECO:0007669"/>
    <property type="project" value="TreeGrafter"/>
</dbReference>
<keyword evidence="5" id="KW-1185">Reference proteome</keyword>
<dbReference type="FunFam" id="3.60.21.10:FF:000143">
    <property type="entry name" value="Acid sphingomyelinase-like phosphodiesterase"/>
    <property type="match status" value="1"/>
</dbReference>
<keyword evidence="1" id="KW-0378">Hydrolase</keyword>
<gene>
    <name evidence="4" type="ORF">PECUL_23A048830</name>
</gene>
<dbReference type="InterPro" id="IPR029052">
    <property type="entry name" value="Metallo-depent_PP-like"/>
</dbReference>
<evidence type="ECO:0000259" key="3">
    <source>
        <dbReference type="Pfam" id="PF19272"/>
    </source>
</evidence>